<proteinExistence type="predicted"/>
<protein>
    <submittedName>
        <fullName evidence="1">Uncharacterized protein</fullName>
    </submittedName>
</protein>
<geneLocation type="plasmid" evidence="1 2">
    <name>unnamed5</name>
</geneLocation>
<organism evidence="1 2">
    <name type="scientific">Azospirillum oryzae</name>
    <dbReference type="NCBI Taxonomy" id="286727"/>
    <lineage>
        <taxon>Bacteria</taxon>
        <taxon>Pseudomonadati</taxon>
        <taxon>Pseudomonadota</taxon>
        <taxon>Alphaproteobacteria</taxon>
        <taxon>Rhodospirillales</taxon>
        <taxon>Azospirillaceae</taxon>
        <taxon>Azospirillum</taxon>
    </lineage>
</organism>
<accession>A0A6N1ASG4</accession>
<reference evidence="1 2" key="1">
    <citation type="submission" date="2020-06" db="EMBL/GenBank/DDBJ databases">
        <title>Complete genome of Azosprillum oryzae KACC14407.</title>
        <authorList>
            <person name="Kim M."/>
            <person name="Park Y.-J."/>
            <person name="Shin J.-H."/>
        </authorList>
    </citation>
    <scope>NUCLEOTIDE SEQUENCE [LARGE SCALE GENOMIC DNA]</scope>
    <source>
        <strain evidence="1 2">KACC 14407</strain>
        <plasmid evidence="1 2">unnamed5</plasmid>
    </source>
</reference>
<dbReference type="KEGG" id="aoz:HUE56_23450"/>
<gene>
    <name evidence="1" type="ORF">HUE56_23450</name>
</gene>
<keyword evidence="1" id="KW-0614">Plasmid</keyword>
<dbReference type="AlphaFoldDB" id="A0A6N1ASG4"/>
<dbReference type="OrthoDB" id="9774146at2"/>
<evidence type="ECO:0000313" key="2">
    <source>
        <dbReference type="Proteomes" id="UP000509702"/>
    </source>
</evidence>
<dbReference type="RefSeq" id="WP_149201469.1">
    <property type="nucleotide sequence ID" value="NZ_BSOV01000034.1"/>
</dbReference>
<dbReference type="Proteomes" id="UP000509702">
    <property type="component" value="Plasmid unnamed5"/>
</dbReference>
<name>A0A6N1ASG4_9PROT</name>
<evidence type="ECO:0000313" key="1">
    <source>
        <dbReference type="EMBL" id="QKS53467.1"/>
    </source>
</evidence>
<keyword evidence="2" id="KW-1185">Reference proteome</keyword>
<dbReference type="EMBL" id="CP054620">
    <property type="protein sequence ID" value="QKS53467.1"/>
    <property type="molecule type" value="Genomic_DNA"/>
</dbReference>
<sequence length="101" mass="10484">MVVTWTGPALLLAAGPVVPLTLFVRPLSLTPALLMHMGHSGKSNAPVILTWAGLRGGIAVTLTDPPTQGSLAGGGVELAPLRPHLEWQQLAASRPPLWTAP</sequence>